<accession>A0A952FLR7</accession>
<dbReference type="SMART" id="SM00855">
    <property type="entry name" value="PGAM"/>
    <property type="match status" value="1"/>
</dbReference>
<dbReference type="EMBL" id="JAEKLZ010000272">
    <property type="protein sequence ID" value="MBW8727377.1"/>
    <property type="molecule type" value="Genomic_DNA"/>
</dbReference>
<gene>
    <name evidence="1" type="ORF">JF625_19790</name>
</gene>
<dbReference type="Gene3D" id="3.40.50.1240">
    <property type="entry name" value="Phosphoglycerate mutase-like"/>
    <property type="match status" value="1"/>
</dbReference>
<name>A0A952FLR7_9PROT</name>
<comment type="caution">
    <text evidence="1">The sequence shown here is derived from an EMBL/GenBank/DDBJ whole genome shotgun (WGS) entry which is preliminary data.</text>
</comment>
<dbReference type="InterPro" id="IPR013078">
    <property type="entry name" value="His_Pase_superF_clade-1"/>
</dbReference>
<evidence type="ECO:0000313" key="2">
    <source>
        <dbReference type="Proteomes" id="UP000700706"/>
    </source>
</evidence>
<dbReference type="SUPFAM" id="SSF53254">
    <property type="entry name" value="Phosphoglycerate mutase-like"/>
    <property type="match status" value="1"/>
</dbReference>
<dbReference type="CDD" id="cd07067">
    <property type="entry name" value="HP_PGM_like"/>
    <property type="match status" value="1"/>
</dbReference>
<dbReference type="Pfam" id="PF00300">
    <property type="entry name" value="His_Phos_1"/>
    <property type="match status" value="1"/>
</dbReference>
<evidence type="ECO:0000313" key="1">
    <source>
        <dbReference type="EMBL" id="MBW8727377.1"/>
    </source>
</evidence>
<dbReference type="AlphaFoldDB" id="A0A952FLR7"/>
<protein>
    <submittedName>
        <fullName evidence="1">Histidine phosphatase family protein</fullName>
    </submittedName>
</protein>
<dbReference type="Proteomes" id="UP000700706">
    <property type="component" value="Unassembled WGS sequence"/>
</dbReference>
<sequence length="190" mass="19873">MPTRLTLICHGATAATRSGAFPMDEPLEERALARAGALRPMIRRAGLAWTSPALRARQTAAALGLDAMEAAALRDVDAGRWAGRRLEEVQAAEPQGVIAWLTDPDVAPHGGEALSALLIRVAAWLDTRAGDGGSGIAVTHAAVIRAAILQALGAPASSFWHLDIAPLSVAELSHDGRRWAWRASSLPSAG</sequence>
<reference evidence="1" key="1">
    <citation type="submission" date="2020-06" db="EMBL/GenBank/DDBJ databases">
        <title>Stable isotope informed genome-resolved metagenomics uncovers potential trophic interactions in rhizosphere soil.</title>
        <authorList>
            <person name="Starr E.P."/>
            <person name="Shi S."/>
            <person name="Blazewicz S.J."/>
            <person name="Koch B.J."/>
            <person name="Probst A.J."/>
            <person name="Hungate B.A."/>
            <person name="Pett-Ridge J."/>
            <person name="Firestone M.K."/>
            <person name="Banfield J.F."/>
        </authorList>
    </citation>
    <scope>NUCLEOTIDE SEQUENCE</scope>
    <source>
        <strain evidence="1">YM_69_17</strain>
    </source>
</reference>
<dbReference type="InterPro" id="IPR029033">
    <property type="entry name" value="His_PPase_superfam"/>
</dbReference>
<proteinExistence type="predicted"/>
<organism evidence="1 2">
    <name type="scientific">Inquilinus limosus</name>
    <dbReference type="NCBI Taxonomy" id="171674"/>
    <lineage>
        <taxon>Bacteria</taxon>
        <taxon>Pseudomonadati</taxon>
        <taxon>Pseudomonadota</taxon>
        <taxon>Alphaproteobacteria</taxon>
        <taxon>Rhodospirillales</taxon>
        <taxon>Rhodospirillaceae</taxon>
        <taxon>Inquilinus</taxon>
    </lineage>
</organism>